<keyword evidence="3" id="KW-1185">Reference proteome</keyword>
<dbReference type="Proteomes" id="UP000716446">
    <property type="component" value="Unassembled WGS sequence"/>
</dbReference>
<reference evidence="2" key="1">
    <citation type="submission" date="2020-06" db="EMBL/GenBank/DDBJ databases">
        <authorList>
            <person name="Onetto C."/>
        </authorList>
    </citation>
    <scope>NUCLEOTIDE SEQUENCE</scope>
</reference>
<proteinExistence type="predicted"/>
<sequence length="198" mass="21977">MARNNTPTTPSRSSPAREPTTYPLPPTTPASRQLQPKAHNPSNRYYTYKKCVANDKAARARAKSLVKQSDQYVYEMSHEKREQTLTIIANEVDAKRIRGGEHVSCLFEEEDVEEMPLSPEEAAEKWETTRREIAAKVSGVRGVVKHEVRMLPKKMAVSGEKVSVEEGEEDVGDLAGEVASAPELVTSKGIPVIMIDND</sequence>
<comment type="caution">
    <text evidence="2">The sequence shown here is derived from an EMBL/GenBank/DDBJ whole genome shotgun (WGS) entry which is preliminary data.</text>
</comment>
<evidence type="ECO:0000313" key="3">
    <source>
        <dbReference type="Proteomes" id="UP000716446"/>
    </source>
</evidence>
<evidence type="ECO:0000313" key="2">
    <source>
        <dbReference type="EMBL" id="CAD0089337.1"/>
    </source>
</evidence>
<evidence type="ECO:0000256" key="1">
    <source>
        <dbReference type="SAM" id="MobiDB-lite"/>
    </source>
</evidence>
<gene>
    <name evidence="2" type="ORF">AWRI4619_LOCUS5720</name>
</gene>
<protein>
    <submittedName>
        <fullName evidence="2">Uncharacterized protein</fullName>
    </submittedName>
</protein>
<name>A0A9N8PAX5_9PEZI</name>
<feature type="compositionally biased region" description="Polar residues" evidence="1">
    <location>
        <begin position="1"/>
        <end position="14"/>
    </location>
</feature>
<organism evidence="2 3">
    <name type="scientific">Aureobasidium vineae</name>
    <dbReference type="NCBI Taxonomy" id="2773715"/>
    <lineage>
        <taxon>Eukaryota</taxon>
        <taxon>Fungi</taxon>
        <taxon>Dikarya</taxon>
        <taxon>Ascomycota</taxon>
        <taxon>Pezizomycotina</taxon>
        <taxon>Dothideomycetes</taxon>
        <taxon>Dothideomycetidae</taxon>
        <taxon>Dothideales</taxon>
        <taxon>Saccotheciaceae</taxon>
        <taxon>Aureobasidium</taxon>
    </lineage>
</organism>
<accession>A0A9N8PAX5</accession>
<feature type="compositionally biased region" description="Polar residues" evidence="1">
    <location>
        <begin position="30"/>
        <end position="45"/>
    </location>
</feature>
<dbReference type="EMBL" id="CAIJEN010000007">
    <property type="protein sequence ID" value="CAD0089337.1"/>
    <property type="molecule type" value="Genomic_DNA"/>
</dbReference>
<feature type="region of interest" description="Disordered" evidence="1">
    <location>
        <begin position="1"/>
        <end position="46"/>
    </location>
</feature>
<dbReference type="AlphaFoldDB" id="A0A9N8PAX5"/>